<dbReference type="PANTHER" id="PTHR10907:SF47">
    <property type="entry name" value="REGUCALCIN"/>
    <property type="match status" value="1"/>
</dbReference>
<dbReference type="SUPFAM" id="SSF63829">
    <property type="entry name" value="Calcium-dependent phosphotriesterase"/>
    <property type="match status" value="1"/>
</dbReference>
<comment type="caution">
    <text evidence="5">The sequence shown here is derived from an EMBL/GenBank/DDBJ whole genome shotgun (WGS) entry which is preliminary data.</text>
</comment>
<reference evidence="5 6" key="1">
    <citation type="journal article" date="2003" name="Extremophiles">
        <title>Halomonas glaciei sp. nov. isolated from fast ice of Adelie Land, Antarctica.</title>
        <authorList>
            <person name="Reddy G.S."/>
            <person name="Raghavan P.U."/>
            <person name="Sarita N.B."/>
            <person name="Prakash J.S."/>
            <person name="Nagesh N."/>
            <person name="Delille D."/>
            <person name="Shivaji S."/>
        </authorList>
    </citation>
    <scope>NUCLEOTIDE SEQUENCE [LARGE SCALE GENOMIC DNA]</scope>
    <source>
        <strain evidence="5 6">DD39</strain>
    </source>
</reference>
<evidence type="ECO:0000256" key="1">
    <source>
        <dbReference type="ARBA" id="ARBA00008853"/>
    </source>
</evidence>
<proteinExistence type="inferred from homology"/>
<dbReference type="EMBL" id="JACCDE010000011">
    <property type="protein sequence ID" value="NYS77841.1"/>
    <property type="molecule type" value="Genomic_DNA"/>
</dbReference>
<dbReference type="AlphaFoldDB" id="A0A7Z0LSN4"/>
<evidence type="ECO:0000313" key="5">
    <source>
        <dbReference type="EMBL" id="NYS77841.1"/>
    </source>
</evidence>
<feature type="binding site" evidence="3">
    <location>
        <position position="204"/>
    </location>
    <ligand>
        <name>a divalent metal cation</name>
        <dbReference type="ChEBI" id="CHEBI:60240"/>
    </ligand>
</feature>
<dbReference type="GO" id="GO:0005509">
    <property type="term" value="F:calcium ion binding"/>
    <property type="evidence" value="ECO:0007669"/>
    <property type="project" value="TreeGrafter"/>
</dbReference>
<gene>
    <name evidence="5" type="ORF">HZS80_08945</name>
</gene>
<dbReference type="Gene3D" id="2.120.10.30">
    <property type="entry name" value="TolB, C-terminal domain"/>
    <property type="match status" value="1"/>
</dbReference>
<evidence type="ECO:0000313" key="6">
    <source>
        <dbReference type="Proteomes" id="UP000526892"/>
    </source>
</evidence>
<name>A0A7Z0LSN4_9GAMM</name>
<protein>
    <submittedName>
        <fullName evidence="5">SMP-30/gluconolactonase/LRE family protein</fullName>
    </submittedName>
</protein>
<comment type="cofactor">
    <cofactor evidence="3">
        <name>Zn(2+)</name>
        <dbReference type="ChEBI" id="CHEBI:29105"/>
    </cofactor>
    <text evidence="3">Binds 1 divalent metal cation per subunit.</text>
</comment>
<feature type="active site" description="Proton donor/acceptor" evidence="2">
    <location>
        <position position="204"/>
    </location>
</feature>
<evidence type="ECO:0000256" key="2">
    <source>
        <dbReference type="PIRSR" id="PIRSR605511-1"/>
    </source>
</evidence>
<evidence type="ECO:0000259" key="4">
    <source>
        <dbReference type="Pfam" id="PF08450"/>
    </source>
</evidence>
<dbReference type="PANTHER" id="PTHR10907">
    <property type="entry name" value="REGUCALCIN"/>
    <property type="match status" value="1"/>
</dbReference>
<dbReference type="Proteomes" id="UP000526892">
    <property type="component" value="Unassembled WGS sequence"/>
</dbReference>
<dbReference type="InterPro" id="IPR005511">
    <property type="entry name" value="SMP-30"/>
</dbReference>
<keyword evidence="6" id="KW-1185">Reference proteome</keyword>
<organism evidence="5 6">
    <name type="scientific">Vreelandella glaciei</name>
    <dbReference type="NCBI Taxonomy" id="186761"/>
    <lineage>
        <taxon>Bacteria</taxon>
        <taxon>Pseudomonadati</taxon>
        <taxon>Pseudomonadota</taxon>
        <taxon>Gammaproteobacteria</taxon>
        <taxon>Oceanospirillales</taxon>
        <taxon>Halomonadaceae</taxon>
        <taxon>Vreelandella</taxon>
    </lineage>
</organism>
<feature type="domain" description="SMP-30/Gluconolactonase/LRE-like region" evidence="4">
    <location>
        <begin position="22"/>
        <end position="263"/>
    </location>
</feature>
<dbReference type="GO" id="GO:0019853">
    <property type="term" value="P:L-ascorbic acid biosynthetic process"/>
    <property type="evidence" value="ECO:0007669"/>
    <property type="project" value="TreeGrafter"/>
</dbReference>
<comment type="similarity">
    <text evidence="1">Belongs to the SMP-30/CGR1 family.</text>
</comment>
<evidence type="ECO:0000256" key="3">
    <source>
        <dbReference type="PIRSR" id="PIRSR605511-2"/>
    </source>
</evidence>
<dbReference type="InterPro" id="IPR011042">
    <property type="entry name" value="6-blade_b-propeller_TolB-like"/>
</dbReference>
<feature type="binding site" evidence="3">
    <location>
        <position position="24"/>
    </location>
    <ligand>
        <name>a divalent metal cation</name>
        <dbReference type="ChEBI" id="CHEBI:60240"/>
    </ligand>
</feature>
<dbReference type="PRINTS" id="PR01790">
    <property type="entry name" value="SMP30FAMILY"/>
</dbReference>
<dbReference type="RefSeq" id="WP_035557074.1">
    <property type="nucleotide sequence ID" value="NZ_JACCDE010000011.1"/>
</dbReference>
<dbReference type="InterPro" id="IPR013658">
    <property type="entry name" value="SGL"/>
</dbReference>
<keyword evidence="3" id="KW-0862">Zinc</keyword>
<feature type="binding site" evidence="3">
    <location>
        <position position="109"/>
    </location>
    <ligand>
        <name>substrate</name>
    </ligand>
</feature>
<sequence>MNTDISVSTWQAELAVDCRCTLGEGPQWDAKHRRLYWCDILEKQLHWLSPATGESGYYQLDHRVSLATPLEEDGLLLVGEDRLSRFDPTSGSVEKFCDFEADNPMTRSNDARVDRYGSLWLSSMGKFAEQGAGSLYRLHRGKLTQLRSGLTIPNAICFSADGQFAWFTDTVTGVVMRWALDDDGWPTGEPQPWADFSSTLGNPDGAVVDSEGCLWLALWGAGQVVRLNKDGKVIGRVELPVSQPTCSAFSGSGIKTLYITTAQEGFSAEQLAQEPTAGSLYVVELDIAGLAEPPLRLK</sequence>
<dbReference type="Pfam" id="PF08450">
    <property type="entry name" value="SGL"/>
    <property type="match status" value="1"/>
</dbReference>
<dbReference type="GO" id="GO:0004341">
    <property type="term" value="F:gluconolactonase activity"/>
    <property type="evidence" value="ECO:0007669"/>
    <property type="project" value="TreeGrafter"/>
</dbReference>
<keyword evidence="3" id="KW-0479">Metal-binding</keyword>
<feature type="binding site" evidence="3">
    <location>
        <position position="154"/>
    </location>
    <ligand>
        <name>a divalent metal cation</name>
        <dbReference type="ChEBI" id="CHEBI:60240"/>
    </ligand>
</feature>
<accession>A0A7Z0LSN4</accession>
<feature type="binding site" evidence="3">
    <location>
        <position position="107"/>
    </location>
    <ligand>
        <name>substrate</name>
    </ligand>
</feature>